<feature type="domain" description="DUF6729" evidence="1">
    <location>
        <begin position="2"/>
        <end position="48"/>
    </location>
</feature>
<organism evidence="2 3">
    <name type="scientific">Synaphobranchus kaupii</name>
    <name type="common">Kaup's arrowtooth eel</name>
    <dbReference type="NCBI Taxonomy" id="118154"/>
    <lineage>
        <taxon>Eukaryota</taxon>
        <taxon>Metazoa</taxon>
        <taxon>Chordata</taxon>
        <taxon>Craniata</taxon>
        <taxon>Vertebrata</taxon>
        <taxon>Euteleostomi</taxon>
        <taxon>Actinopterygii</taxon>
        <taxon>Neopterygii</taxon>
        <taxon>Teleostei</taxon>
        <taxon>Anguilliformes</taxon>
        <taxon>Synaphobranchidae</taxon>
        <taxon>Synaphobranchus</taxon>
    </lineage>
</organism>
<dbReference type="Proteomes" id="UP001152622">
    <property type="component" value="Chromosome 5"/>
</dbReference>
<keyword evidence="3" id="KW-1185">Reference proteome</keyword>
<reference evidence="2" key="1">
    <citation type="journal article" date="2023" name="Science">
        <title>Genome structures resolve the early diversification of teleost fishes.</title>
        <authorList>
            <person name="Parey E."/>
            <person name="Louis A."/>
            <person name="Montfort J."/>
            <person name="Bouchez O."/>
            <person name="Roques C."/>
            <person name="Iampietro C."/>
            <person name="Lluch J."/>
            <person name="Castinel A."/>
            <person name="Donnadieu C."/>
            <person name="Desvignes T."/>
            <person name="Floi Bucao C."/>
            <person name="Jouanno E."/>
            <person name="Wen M."/>
            <person name="Mejri S."/>
            <person name="Dirks R."/>
            <person name="Jansen H."/>
            <person name="Henkel C."/>
            <person name="Chen W.J."/>
            <person name="Zahm M."/>
            <person name="Cabau C."/>
            <person name="Klopp C."/>
            <person name="Thompson A.W."/>
            <person name="Robinson-Rechavi M."/>
            <person name="Braasch I."/>
            <person name="Lecointre G."/>
            <person name="Bobe J."/>
            <person name="Postlethwait J.H."/>
            <person name="Berthelot C."/>
            <person name="Roest Crollius H."/>
            <person name="Guiguen Y."/>
        </authorList>
    </citation>
    <scope>NUCLEOTIDE SEQUENCE</scope>
    <source>
        <strain evidence="2">WJC10195</strain>
    </source>
</reference>
<sequence length="103" mass="11503">MLLCPEYGQQLTGCGIHKRVQQVLDIDQCYYMITLRCTDCRVAHLSSTRQPACPTRHCLPACLHSRCQLSPGVAHSLRPSFFSDSGIPGLGGWGKRKYTYTES</sequence>
<dbReference type="AlphaFoldDB" id="A0A9Q1FJE0"/>
<accession>A0A9Q1FJE0</accession>
<evidence type="ECO:0000259" key="1">
    <source>
        <dbReference type="Pfam" id="PF20499"/>
    </source>
</evidence>
<evidence type="ECO:0000313" key="3">
    <source>
        <dbReference type="Proteomes" id="UP001152622"/>
    </source>
</evidence>
<dbReference type="InterPro" id="IPR046616">
    <property type="entry name" value="DUF6729"/>
</dbReference>
<dbReference type="EMBL" id="JAINUF010000005">
    <property type="protein sequence ID" value="KAJ8359735.1"/>
    <property type="molecule type" value="Genomic_DNA"/>
</dbReference>
<comment type="caution">
    <text evidence="2">The sequence shown here is derived from an EMBL/GenBank/DDBJ whole genome shotgun (WGS) entry which is preliminary data.</text>
</comment>
<name>A0A9Q1FJE0_SYNKA</name>
<protein>
    <recommendedName>
        <fullName evidence="1">DUF6729 domain-containing protein</fullName>
    </recommendedName>
</protein>
<proteinExistence type="predicted"/>
<dbReference type="Pfam" id="PF20499">
    <property type="entry name" value="DUF6729"/>
    <property type="match status" value="1"/>
</dbReference>
<gene>
    <name evidence="2" type="ORF">SKAU_G00162600</name>
</gene>
<evidence type="ECO:0000313" key="2">
    <source>
        <dbReference type="EMBL" id="KAJ8359735.1"/>
    </source>
</evidence>